<reference evidence="3 4" key="1">
    <citation type="submission" date="2019-07" db="EMBL/GenBank/DDBJ databases">
        <title>Draft genome assembly of a fouling barnacle, Amphibalanus amphitrite (Darwin, 1854): The first reference genome for Thecostraca.</title>
        <authorList>
            <person name="Kim W."/>
        </authorList>
    </citation>
    <scope>NUCLEOTIDE SEQUENCE [LARGE SCALE GENOMIC DNA]</scope>
    <source>
        <strain evidence="3">SNU_AA5</strain>
        <tissue evidence="3">Soma without cirri and trophi</tissue>
    </source>
</reference>
<accession>A0A6A4WDF4</accession>
<dbReference type="OrthoDB" id="741027at2759"/>
<dbReference type="PANTHER" id="PTHR11034">
    <property type="entry name" value="N-MYC DOWNSTREAM REGULATED"/>
    <property type="match status" value="1"/>
</dbReference>
<name>A0A6A4WDF4_AMPAM</name>
<organism evidence="3 4">
    <name type="scientific">Amphibalanus amphitrite</name>
    <name type="common">Striped barnacle</name>
    <name type="synonym">Balanus amphitrite</name>
    <dbReference type="NCBI Taxonomy" id="1232801"/>
    <lineage>
        <taxon>Eukaryota</taxon>
        <taxon>Metazoa</taxon>
        <taxon>Ecdysozoa</taxon>
        <taxon>Arthropoda</taxon>
        <taxon>Crustacea</taxon>
        <taxon>Multicrustacea</taxon>
        <taxon>Cirripedia</taxon>
        <taxon>Thoracica</taxon>
        <taxon>Thoracicalcarea</taxon>
        <taxon>Balanomorpha</taxon>
        <taxon>Balanoidea</taxon>
        <taxon>Balanidae</taxon>
        <taxon>Amphibalaninae</taxon>
        <taxon>Amphibalanus</taxon>
    </lineage>
</organism>
<keyword evidence="4" id="KW-1185">Reference proteome</keyword>
<proteinExistence type="inferred from homology"/>
<evidence type="ECO:0000313" key="4">
    <source>
        <dbReference type="Proteomes" id="UP000440578"/>
    </source>
</evidence>
<feature type="region of interest" description="Disordered" evidence="2">
    <location>
        <begin position="369"/>
        <end position="440"/>
    </location>
</feature>
<dbReference type="AlphaFoldDB" id="A0A6A4WDF4"/>
<dbReference type="InterPro" id="IPR004142">
    <property type="entry name" value="NDRG"/>
</dbReference>
<evidence type="ECO:0000256" key="1">
    <source>
        <dbReference type="ARBA" id="ARBA00005598"/>
    </source>
</evidence>
<evidence type="ECO:0000313" key="3">
    <source>
        <dbReference type="EMBL" id="KAF0305697.1"/>
    </source>
</evidence>
<protein>
    <submittedName>
        <fullName evidence="3">Protein NDRG3</fullName>
    </submittedName>
</protein>
<sequence>MFPCVGLRYPSVSSPCTRTTSVATMLSNRPALTRSYAALDADHLDAVEFRPTLRDRLRSSVSVLSLARPEGGGRFHRLHRKLGRVFGRSGRYAGVQTVCEVADDEMTPGHGIRRSQTMPLAEEASLLSGAPLDDIELRSVNLHQPQARVAIGDGSLGAEQYVETSRGSICVAIQGDLHKPTIVTYHDLGLNYVANFQSFMNYPDMKIMAESFSFVHINAPGQEPGAKTLPEGYVYPSCEELAEQVREVIEKLQLKRCVGLGVGAGGNILSRLCLAHPELMECLVLINAVCTPPGWIEWGYQKMNVRHLRSSGMTQGVMDYLMWHHFGKLDEASHDLMHQYRSQFQSANGANLSLFIESYNQRTDLGIQRPAPAGKQVSSAAREGQHGLQVSSQVRAGQTLGQSRGQGGSARSPGQFPGQGWSARSPGQFPGQGGSALSSGQFAGQGGVSLQARSTRNERLVTGCYVIKVILALI</sequence>
<feature type="compositionally biased region" description="Polar residues" evidence="2">
    <location>
        <begin position="388"/>
        <end position="400"/>
    </location>
</feature>
<dbReference type="InterPro" id="IPR029058">
    <property type="entry name" value="AB_hydrolase_fold"/>
</dbReference>
<dbReference type="Pfam" id="PF03096">
    <property type="entry name" value="Ndr"/>
    <property type="match status" value="1"/>
</dbReference>
<evidence type="ECO:0000256" key="2">
    <source>
        <dbReference type="SAM" id="MobiDB-lite"/>
    </source>
</evidence>
<gene>
    <name evidence="3" type="primary">NDRG3_1</name>
    <name evidence="3" type="ORF">FJT64_022729</name>
</gene>
<dbReference type="EMBL" id="VIIS01000732">
    <property type="protein sequence ID" value="KAF0305697.1"/>
    <property type="molecule type" value="Genomic_DNA"/>
</dbReference>
<comment type="caution">
    <text evidence="3">The sequence shown here is derived from an EMBL/GenBank/DDBJ whole genome shotgun (WGS) entry which is preliminary data.</text>
</comment>
<dbReference type="SUPFAM" id="SSF53474">
    <property type="entry name" value="alpha/beta-Hydrolases"/>
    <property type="match status" value="1"/>
</dbReference>
<dbReference type="Proteomes" id="UP000440578">
    <property type="component" value="Unassembled WGS sequence"/>
</dbReference>
<comment type="similarity">
    <text evidence="1">Belongs to the NDRG family.</text>
</comment>
<dbReference type="Gene3D" id="3.40.50.1820">
    <property type="entry name" value="alpha/beta hydrolase"/>
    <property type="match status" value="1"/>
</dbReference>